<evidence type="ECO:0000256" key="1">
    <source>
        <dbReference type="ARBA" id="ARBA00022490"/>
    </source>
</evidence>
<evidence type="ECO:0000313" key="6">
    <source>
        <dbReference type="EMBL" id="CUV09325.1"/>
    </source>
</evidence>
<reference evidence="6" key="1">
    <citation type="submission" date="2015-10" db="EMBL/GenBank/DDBJ databases">
        <authorList>
            <person name="Gilbert D.G."/>
        </authorList>
    </citation>
    <scope>NUCLEOTIDE SEQUENCE</scope>
</reference>
<sequence length="135" mass="15125">MGRLLAIDYGTRRVGLALSDPLKMIASPYRTIINKGNSNLIVEIERIIAAEDVEQTIIGLPLGMAGQITEQTKKVEEFADKLTARGIAIEYEDERWSSVAAKRSMKEQNIKSGYNKELVDQTAAAIFLQQYLDRH</sequence>
<dbReference type="PANTHER" id="PTHR33317">
    <property type="entry name" value="POLYNUCLEOTIDYL TRANSFERASE, RIBONUCLEASE H-LIKE SUPERFAMILY PROTEIN"/>
    <property type="match status" value="1"/>
</dbReference>
<protein>
    <submittedName>
        <fullName evidence="6">Holliday junction resolvase YggF</fullName>
    </submittedName>
</protein>
<dbReference type="HAMAP" id="MF_00651">
    <property type="entry name" value="Nuclease_YqgF"/>
    <property type="match status" value="1"/>
</dbReference>
<keyword evidence="4" id="KW-0378">Hydrolase</keyword>
<keyword evidence="2" id="KW-0690">Ribosome biogenesis</keyword>
<dbReference type="GO" id="GO:0004518">
    <property type="term" value="F:nuclease activity"/>
    <property type="evidence" value="ECO:0007669"/>
    <property type="project" value="UniProtKB-KW"/>
</dbReference>
<dbReference type="AlphaFoldDB" id="A0A160VFJ9"/>
<dbReference type="EMBL" id="FAXC01000217">
    <property type="protein sequence ID" value="CUV09325.1"/>
    <property type="molecule type" value="Genomic_DNA"/>
</dbReference>
<dbReference type="SMART" id="SM00732">
    <property type="entry name" value="YqgFc"/>
    <property type="match status" value="1"/>
</dbReference>
<dbReference type="Pfam" id="PF03652">
    <property type="entry name" value="RuvX"/>
    <property type="match status" value="1"/>
</dbReference>
<evidence type="ECO:0000259" key="5">
    <source>
        <dbReference type="SMART" id="SM00732"/>
    </source>
</evidence>
<dbReference type="InterPro" id="IPR012337">
    <property type="entry name" value="RNaseH-like_sf"/>
</dbReference>
<gene>
    <name evidence="6" type="ORF">MGWOODY_Mmi277</name>
</gene>
<dbReference type="GO" id="GO:0016787">
    <property type="term" value="F:hydrolase activity"/>
    <property type="evidence" value="ECO:0007669"/>
    <property type="project" value="UniProtKB-KW"/>
</dbReference>
<dbReference type="Gene3D" id="3.30.420.140">
    <property type="entry name" value="YqgF/RNase H-like domain"/>
    <property type="match status" value="1"/>
</dbReference>
<dbReference type="GO" id="GO:0000967">
    <property type="term" value="P:rRNA 5'-end processing"/>
    <property type="evidence" value="ECO:0007669"/>
    <property type="project" value="TreeGrafter"/>
</dbReference>
<dbReference type="NCBIfam" id="TIGR00250">
    <property type="entry name" value="RNAse_H_YqgF"/>
    <property type="match status" value="1"/>
</dbReference>
<proteinExistence type="inferred from homology"/>
<keyword evidence="1" id="KW-0963">Cytoplasm</keyword>
<dbReference type="InterPro" id="IPR005227">
    <property type="entry name" value="YqgF"/>
</dbReference>
<evidence type="ECO:0000256" key="4">
    <source>
        <dbReference type="ARBA" id="ARBA00022801"/>
    </source>
</evidence>
<feature type="domain" description="YqgF/RNase H-like" evidence="5">
    <location>
        <begin position="2"/>
        <end position="101"/>
    </location>
</feature>
<accession>A0A160VFJ9</accession>
<dbReference type="InterPro" id="IPR037027">
    <property type="entry name" value="YqgF/RNaseH-like_dom_sf"/>
</dbReference>
<dbReference type="GO" id="GO:0005829">
    <property type="term" value="C:cytosol"/>
    <property type="evidence" value="ECO:0007669"/>
    <property type="project" value="TreeGrafter"/>
</dbReference>
<dbReference type="SUPFAM" id="SSF53098">
    <property type="entry name" value="Ribonuclease H-like"/>
    <property type="match status" value="1"/>
</dbReference>
<organism evidence="6">
    <name type="scientific">hydrothermal vent metagenome</name>
    <dbReference type="NCBI Taxonomy" id="652676"/>
    <lineage>
        <taxon>unclassified sequences</taxon>
        <taxon>metagenomes</taxon>
        <taxon>ecological metagenomes</taxon>
    </lineage>
</organism>
<dbReference type="PANTHER" id="PTHR33317:SF4">
    <property type="entry name" value="POLYNUCLEOTIDYL TRANSFERASE, RIBONUCLEASE H-LIKE SUPERFAMILY PROTEIN"/>
    <property type="match status" value="1"/>
</dbReference>
<dbReference type="CDD" id="cd16964">
    <property type="entry name" value="YqgF"/>
    <property type="match status" value="1"/>
</dbReference>
<evidence type="ECO:0000256" key="2">
    <source>
        <dbReference type="ARBA" id="ARBA00022517"/>
    </source>
</evidence>
<dbReference type="InterPro" id="IPR006641">
    <property type="entry name" value="YqgF/RNaseH-like_dom"/>
</dbReference>
<name>A0A160VFJ9_9ZZZZ</name>
<evidence type="ECO:0000256" key="3">
    <source>
        <dbReference type="ARBA" id="ARBA00022722"/>
    </source>
</evidence>
<keyword evidence="3" id="KW-0540">Nuclease</keyword>